<feature type="non-terminal residue" evidence="2">
    <location>
        <position position="1"/>
    </location>
</feature>
<sequence>LNLSRLARRMLSEPAGPQDKELSHLIWDAVSPLQLTDGFLMPPAQGLNFPFLPHPPPEFLSSARKASKTSFAQPCLKRMALPMDEGCCLF</sequence>
<dbReference type="EMBL" id="BGPR01210817">
    <property type="protein sequence ID" value="GBN41335.1"/>
    <property type="molecule type" value="Genomic_DNA"/>
</dbReference>
<dbReference type="Proteomes" id="UP000499080">
    <property type="component" value="Unassembled WGS sequence"/>
</dbReference>
<evidence type="ECO:0000313" key="1">
    <source>
        <dbReference type="EMBL" id="GBN41335.1"/>
    </source>
</evidence>
<dbReference type="AlphaFoldDB" id="A0A4Y2NY38"/>
<name>A0A4Y2NY38_ARAVE</name>
<evidence type="ECO:0000313" key="2">
    <source>
        <dbReference type="EMBL" id="GBN42897.1"/>
    </source>
</evidence>
<evidence type="ECO:0000313" key="3">
    <source>
        <dbReference type="Proteomes" id="UP000499080"/>
    </source>
</evidence>
<reference evidence="2 3" key="1">
    <citation type="journal article" date="2019" name="Sci. Rep.">
        <title>Orb-weaving spider Araneus ventricosus genome elucidates the spidroin gene catalogue.</title>
        <authorList>
            <person name="Kono N."/>
            <person name="Nakamura H."/>
            <person name="Ohtoshi R."/>
            <person name="Moran D.A.P."/>
            <person name="Shinohara A."/>
            <person name="Yoshida Y."/>
            <person name="Fujiwara M."/>
            <person name="Mori M."/>
            <person name="Tomita M."/>
            <person name="Arakawa K."/>
        </authorList>
    </citation>
    <scope>NUCLEOTIDE SEQUENCE [LARGE SCALE GENOMIC DNA]</scope>
</reference>
<comment type="caution">
    <text evidence="2">The sequence shown here is derived from an EMBL/GenBank/DDBJ whole genome shotgun (WGS) entry which is preliminary data.</text>
</comment>
<gene>
    <name evidence="2" type="ORF">AVEN_161992_1</name>
    <name evidence="1" type="ORF">AVEN_36797_1</name>
</gene>
<dbReference type="OrthoDB" id="6438670at2759"/>
<accession>A0A4Y2NY38</accession>
<protein>
    <submittedName>
        <fullName evidence="2">Uncharacterized protein</fullName>
    </submittedName>
</protein>
<proteinExistence type="predicted"/>
<keyword evidence="3" id="KW-1185">Reference proteome</keyword>
<organism evidence="2 3">
    <name type="scientific">Araneus ventricosus</name>
    <name type="common">Orbweaver spider</name>
    <name type="synonym">Epeira ventricosa</name>
    <dbReference type="NCBI Taxonomy" id="182803"/>
    <lineage>
        <taxon>Eukaryota</taxon>
        <taxon>Metazoa</taxon>
        <taxon>Ecdysozoa</taxon>
        <taxon>Arthropoda</taxon>
        <taxon>Chelicerata</taxon>
        <taxon>Arachnida</taxon>
        <taxon>Araneae</taxon>
        <taxon>Araneomorphae</taxon>
        <taxon>Entelegynae</taxon>
        <taxon>Araneoidea</taxon>
        <taxon>Araneidae</taxon>
        <taxon>Araneus</taxon>
    </lineage>
</organism>
<dbReference type="EMBL" id="BGPR01211501">
    <property type="protein sequence ID" value="GBN42897.1"/>
    <property type="molecule type" value="Genomic_DNA"/>
</dbReference>